<dbReference type="InterPro" id="IPR036179">
    <property type="entry name" value="Ig-like_dom_sf"/>
</dbReference>
<keyword evidence="4" id="KW-1185">Reference proteome</keyword>
<dbReference type="GO" id="GO:0016020">
    <property type="term" value="C:membrane"/>
    <property type="evidence" value="ECO:0007669"/>
    <property type="project" value="InterPro"/>
</dbReference>
<feature type="domain" description="Ig-like" evidence="2">
    <location>
        <begin position="209"/>
        <end position="314"/>
    </location>
</feature>
<dbReference type="AlphaFoldDB" id="A0A8T0BUH0"/>
<evidence type="ECO:0000313" key="4">
    <source>
        <dbReference type="Proteomes" id="UP000606274"/>
    </source>
</evidence>
<organism evidence="3 4">
    <name type="scientific">Silurus meridionalis</name>
    <name type="common">Southern catfish</name>
    <name type="synonym">Silurus soldatovi meridionalis</name>
    <dbReference type="NCBI Taxonomy" id="175797"/>
    <lineage>
        <taxon>Eukaryota</taxon>
        <taxon>Metazoa</taxon>
        <taxon>Chordata</taxon>
        <taxon>Craniata</taxon>
        <taxon>Vertebrata</taxon>
        <taxon>Euteleostomi</taxon>
        <taxon>Actinopterygii</taxon>
        <taxon>Neopterygii</taxon>
        <taxon>Teleostei</taxon>
        <taxon>Ostariophysi</taxon>
        <taxon>Siluriformes</taxon>
        <taxon>Siluridae</taxon>
        <taxon>Silurus</taxon>
    </lineage>
</organism>
<dbReference type="InterPro" id="IPR003599">
    <property type="entry name" value="Ig_sub"/>
</dbReference>
<sequence>MRSSGVKVKVSFVVSSGCLRGSFSSPAWFDSKSIENQPILQQRGAMRDISTIYKLSVIAFALLGGVCSSRCTMLECWFVQEKPGGGGFSAGMSQEKSVLYIRTDPASKKSEQKPPSDISPSRIYHVSDPMSTFCSSSLHPPEGTLNKPQCEINPFTPQASMVKWAAPLTASAQSPIYLSADWFSVAAQGVNEKLTLANVMRAPSGSNEPSVILSISSKTSSVRSRLGEPVLLDCGFWVDPSSPLHGSGFAVEWRYQFRGEGRLVVAYDAKNDRFAETSETDAELDIVGLYDTGNASLVLKEAQVRHAGTYICTVYLPHLLAQVALELEIVEPPSLAIYPSPLPLSVPGQVVTVHCEASGFYSLSLDLNWEFTDAEGKKRSLGQGSVTGHRQARDGTYSQSSRLELDSFKLGIGRGGELSCVAKHQGGTRRATVILNVIGVSAPSIEDSMAMVAVALVLYGVIKVFFWTLSSNGTGNGDSTEKKEK</sequence>
<dbReference type="Pfam" id="PF07686">
    <property type="entry name" value="V-set"/>
    <property type="match status" value="1"/>
</dbReference>
<dbReference type="InterPro" id="IPR050380">
    <property type="entry name" value="Immune_Resp_Modulators"/>
</dbReference>
<protein>
    <recommendedName>
        <fullName evidence="2">Ig-like domain-containing protein</fullName>
    </recommendedName>
</protein>
<dbReference type="EMBL" id="JABFDY010000002">
    <property type="protein sequence ID" value="KAF7710063.1"/>
    <property type="molecule type" value="Genomic_DNA"/>
</dbReference>
<evidence type="ECO:0000256" key="1">
    <source>
        <dbReference type="ARBA" id="ARBA00023319"/>
    </source>
</evidence>
<gene>
    <name evidence="3" type="ORF">HF521_008935</name>
</gene>
<dbReference type="PANTHER" id="PTHR23411">
    <property type="entry name" value="TAPASIN"/>
    <property type="match status" value="1"/>
</dbReference>
<proteinExistence type="predicted"/>
<dbReference type="InterPro" id="IPR013783">
    <property type="entry name" value="Ig-like_fold"/>
</dbReference>
<feature type="domain" description="Ig-like" evidence="2">
    <location>
        <begin position="333"/>
        <end position="436"/>
    </location>
</feature>
<comment type="caution">
    <text evidence="3">The sequence shown here is derived from an EMBL/GenBank/DDBJ whole genome shotgun (WGS) entry which is preliminary data.</text>
</comment>
<evidence type="ECO:0000313" key="3">
    <source>
        <dbReference type="EMBL" id="KAF7710063.1"/>
    </source>
</evidence>
<accession>A0A8T0BUH0</accession>
<dbReference type="GO" id="GO:0019885">
    <property type="term" value="P:antigen processing and presentation of endogenous peptide antigen via MHC class I"/>
    <property type="evidence" value="ECO:0007669"/>
    <property type="project" value="InterPro"/>
</dbReference>
<dbReference type="PRINTS" id="PR01669">
    <property type="entry name" value="TAPASIN"/>
</dbReference>
<dbReference type="Proteomes" id="UP000606274">
    <property type="component" value="Unassembled WGS sequence"/>
</dbReference>
<dbReference type="SUPFAM" id="SSF48726">
    <property type="entry name" value="Immunoglobulin"/>
    <property type="match status" value="2"/>
</dbReference>
<evidence type="ECO:0000259" key="2">
    <source>
        <dbReference type="PROSITE" id="PS50835"/>
    </source>
</evidence>
<dbReference type="InterPro" id="IPR013106">
    <property type="entry name" value="Ig_V-set"/>
</dbReference>
<dbReference type="PROSITE" id="PS50835">
    <property type="entry name" value="IG_LIKE"/>
    <property type="match status" value="2"/>
</dbReference>
<dbReference type="Gene3D" id="2.60.40.10">
    <property type="entry name" value="Immunoglobulins"/>
    <property type="match status" value="3"/>
</dbReference>
<reference evidence="3" key="1">
    <citation type="submission" date="2020-08" db="EMBL/GenBank/DDBJ databases">
        <title>Chromosome-level assembly of Southern catfish (Silurus meridionalis) provides insights into visual adaptation to the nocturnal and benthic lifestyles.</title>
        <authorList>
            <person name="Zhang Y."/>
            <person name="Wang D."/>
            <person name="Peng Z."/>
        </authorList>
    </citation>
    <scope>NUCLEOTIDE SEQUENCE</scope>
    <source>
        <strain evidence="3">SWU-2019-XX</strain>
        <tissue evidence="3">Muscle</tissue>
    </source>
</reference>
<name>A0A8T0BUH0_SILME</name>
<dbReference type="SMART" id="SM00409">
    <property type="entry name" value="IG"/>
    <property type="match status" value="2"/>
</dbReference>
<keyword evidence="1" id="KW-0393">Immunoglobulin domain</keyword>
<dbReference type="InterPro" id="IPR008056">
    <property type="entry name" value="Tapasin"/>
</dbReference>
<dbReference type="InterPro" id="IPR007110">
    <property type="entry name" value="Ig-like_dom"/>
</dbReference>